<accession>A0A4P9YLF0</accession>
<gene>
    <name evidence="4" type="ORF">ROZALSC1DRAFT_28697</name>
</gene>
<dbReference type="PROSITE" id="PS50297">
    <property type="entry name" value="ANK_REP_REGION"/>
    <property type="match status" value="1"/>
</dbReference>
<organism evidence="4 5">
    <name type="scientific">Rozella allomycis (strain CSF55)</name>
    <dbReference type="NCBI Taxonomy" id="988480"/>
    <lineage>
        <taxon>Eukaryota</taxon>
        <taxon>Fungi</taxon>
        <taxon>Fungi incertae sedis</taxon>
        <taxon>Cryptomycota</taxon>
        <taxon>Cryptomycota incertae sedis</taxon>
        <taxon>Rozella</taxon>
    </lineage>
</organism>
<evidence type="ECO:0000256" key="1">
    <source>
        <dbReference type="ARBA" id="ARBA00022737"/>
    </source>
</evidence>
<dbReference type="AlphaFoldDB" id="A0A4P9YLF0"/>
<dbReference type="Gene3D" id="1.25.40.20">
    <property type="entry name" value="Ankyrin repeat-containing domain"/>
    <property type="match status" value="1"/>
</dbReference>
<feature type="repeat" description="ANK" evidence="3">
    <location>
        <begin position="36"/>
        <end position="68"/>
    </location>
</feature>
<protein>
    <submittedName>
        <fullName evidence="4">Ankyrin</fullName>
    </submittedName>
</protein>
<evidence type="ECO:0000256" key="2">
    <source>
        <dbReference type="ARBA" id="ARBA00023043"/>
    </source>
</evidence>
<dbReference type="SUPFAM" id="SSF48403">
    <property type="entry name" value="Ankyrin repeat"/>
    <property type="match status" value="1"/>
</dbReference>
<sequence length="142" mass="15877">MVSTHEKLNIWIAANVTMVKHYIVNEGISPNAKDDNGYFPLAAAVAYDHLDVIEYLLQRNADINLTDNEGGNCLFYCENIEIAQMLMSRGANHLLKDNAGLSVLDFAIENDYEDDIINFWRGLFGIPLLNDVNDGENQALGE</sequence>
<dbReference type="InterPro" id="IPR002110">
    <property type="entry name" value="Ankyrin_rpt"/>
</dbReference>
<proteinExistence type="predicted"/>
<keyword evidence="2 3" id="KW-0040">ANK repeat</keyword>
<dbReference type="PANTHER" id="PTHR24171">
    <property type="entry name" value="ANKYRIN REPEAT DOMAIN-CONTAINING PROTEIN 39-RELATED"/>
    <property type="match status" value="1"/>
</dbReference>
<dbReference type="Pfam" id="PF12796">
    <property type="entry name" value="Ank_2"/>
    <property type="match status" value="1"/>
</dbReference>
<dbReference type="InterPro" id="IPR036770">
    <property type="entry name" value="Ankyrin_rpt-contain_sf"/>
</dbReference>
<dbReference type="SMART" id="SM00248">
    <property type="entry name" value="ANK"/>
    <property type="match status" value="1"/>
</dbReference>
<evidence type="ECO:0000313" key="5">
    <source>
        <dbReference type="Proteomes" id="UP000281549"/>
    </source>
</evidence>
<keyword evidence="1" id="KW-0677">Repeat</keyword>
<dbReference type="Proteomes" id="UP000281549">
    <property type="component" value="Unassembled WGS sequence"/>
</dbReference>
<dbReference type="PANTHER" id="PTHR24171:SF9">
    <property type="entry name" value="ANKYRIN REPEAT DOMAIN-CONTAINING PROTEIN 39"/>
    <property type="match status" value="1"/>
</dbReference>
<dbReference type="EMBL" id="ML005171">
    <property type="protein sequence ID" value="RKP19731.1"/>
    <property type="molecule type" value="Genomic_DNA"/>
</dbReference>
<reference evidence="5" key="1">
    <citation type="journal article" date="2018" name="Nat. Microbiol.">
        <title>Leveraging single-cell genomics to expand the fungal tree of life.</title>
        <authorList>
            <person name="Ahrendt S.R."/>
            <person name="Quandt C.A."/>
            <person name="Ciobanu D."/>
            <person name="Clum A."/>
            <person name="Salamov A."/>
            <person name="Andreopoulos B."/>
            <person name="Cheng J.F."/>
            <person name="Woyke T."/>
            <person name="Pelin A."/>
            <person name="Henrissat B."/>
            <person name="Reynolds N.K."/>
            <person name="Benny G.L."/>
            <person name="Smith M.E."/>
            <person name="James T.Y."/>
            <person name="Grigoriev I.V."/>
        </authorList>
    </citation>
    <scope>NUCLEOTIDE SEQUENCE [LARGE SCALE GENOMIC DNA]</scope>
    <source>
        <strain evidence="5">CSF55</strain>
    </source>
</reference>
<evidence type="ECO:0000256" key="3">
    <source>
        <dbReference type="PROSITE-ProRule" id="PRU00023"/>
    </source>
</evidence>
<dbReference type="PROSITE" id="PS50088">
    <property type="entry name" value="ANK_REPEAT"/>
    <property type="match status" value="1"/>
</dbReference>
<evidence type="ECO:0000313" key="4">
    <source>
        <dbReference type="EMBL" id="RKP19731.1"/>
    </source>
</evidence>
<name>A0A4P9YLF0_ROZAC</name>